<keyword evidence="1 2" id="KW-0378">Hydrolase</keyword>
<dbReference type="PANTHER" id="PTHR43546:SF3">
    <property type="entry name" value="UPF0173 METAL-DEPENDENT HYDROLASE MJ1163"/>
    <property type="match status" value="1"/>
</dbReference>
<dbReference type="Pfam" id="PF12706">
    <property type="entry name" value="Lactamase_B_2"/>
    <property type="match status" value="1"/>
</dbReference>
<comment type="similarity">
    <text evidence="2">Belongs to the UPF0173 family.</text>
</comment>
<gene>
    <name evidence="4" type="ORF">FEZ08_03645</name>
</gene>
<organism evidence="4 5">
    <name type="scientific">Culicoidibacter larvae</name>
    <dbReference type="NCBI Taxonomy" id="2579976"/>
    <lineage>
        <taxon>Bacteria</taxon>
        <taxon>Bacillati</taxon>
        <taxon>Bacillota</taxon>
        <taxon>Culicoidibacteria</taxon>
        <taxon>Culicoidibacterales</taxon>
        <taxon>Culicoidibacteraceae</taxon>
        <taxon>Culicoidibacter</taxon>
    </lineage>
</organism>
<dbReference type="FunCoup" id="A0A5R8QG90">
    <property type="interactions" value="24"/>
</dbReference>
<evidence type="ECO:0000259" key="3">
    <source>
        <dbReference type="SMART" id="SM00849"/>
    </source>
</evidence>
<dbReference type="InterPro" id="IPR001279">
    <property type="entry name" value="Metallo-B-lactamas"/>
</dbReference>
<dbReference type="Proteomes" id="UP000306912">
    <property type="component" value="Unassembled WGS sequence"/>
</dbReference>
<dbReference type="Gene3D" id="3.60.15.10">
    <property type="entry name" value="Ribonuclease Z/Hydroxyacylglutathione hydrolase-like"/>
    <property type="match status" value="1"/>
</dbReference>
<reference evidence="4 5" key="1">
    <citation type="submission" date="2019-05" db="EMBL/GenBank/DDBJ databases">
        <title>Culicoidintestinum kansasii gen. nov., sp. nov. from the gastrointestinal tract of the biting midge, Culicoides sonorensis.</title>
        <authorList>
            <person name="Neupane S."/>
            <person name="Ghosh A."/>
            <person name="Gunther S."/>
            <person name="Martin K."/>
            <person name="Zurek L."/>
        </authorList>
    </citation>
    <scope>NUCLEOTIDE SEQUENCE [LARGE SCALE GENOMIC DNA]</scope>
    <source>
        <strain evidence="4 5">CS-1</strain>
    </source>
</reference>
<dbReference type="NCBIfam" id="NF001911">
    <property type="entry name" value="PRK00685.1"/>
    <property type="match status" value="1"/>
</dbReference>
<dbReference type="GO" id="GO:0016787">
    <property type="term" value="F:hydrolase activity"/>
    <property type="evidence" value="ECO:0007669"/>
    <property type="project" value="UniProtKB-UniRule"/>
</dbReference>
<evidence type="ECO:0000313" key="5">
    <source>
        <dbReference type="Proteomes" id="UP000306912"/>
    </source>
</evidence>
<evidence type="ECO:0000256" key="1">
    <source>
        <dbReference type="ARBA" id="ARBA00022801"/>
    </source>
</evidence>
<dbReference type="SUPFAM" id="SSF56281">
    <property type="entry name" value="Metallo-hydrolase/oxidoreductase"/>
    <property type="match status" value="1"/>
</dbReference>
<dbReference type="AlphaFoldDB" id="A0A5R8QG90"/>
<dbReference type="InterPro" id="IPR050114">
    <property type="entry name" value="UPF0173_UPF0282_UlaG_hydrolase"/>
</dbReference>
<name>A0A5R8QG90_9FIRM</name>
<dbReference type="PANTHER" id="PTHR43546">
    <property type="entry name" value="UPF0173 METAL-DEPENDENT HYDROLASE MJ1163-RELATED"/>
    <property type="match status" value="1"/>
</dbReference>
<evidence type="ECO:0000256" key="2">
    <source>
        <dbReference type="HAMAP-Rule" id="MF_00457"/>
    </source>
</evidence>
<sequence>MKVTYLGHSAVLLEDGDKHIIIDPFLSGNPLFKGTLDDIPKLDAILLTHGHNDHFGDTIELADRDGALIVCMVEIADFIEQHFEVDTHGLNIGGGYQFDFGKVTLVPAIHSSSINDKNGNIHYLGLAAGIVFESGTKAIYHAGDTALFSDMQLLNRYDLDLAFLPIGDNYTMGIDDAVQAAEWIEAQKVVPVHYNTFPIIQQDPHIWARHMVEIGQHPHILDAGEMVLI</sequence>
<dbReference type="InterPro" id="IPR036866">
    <property type="entry name" value="RibonucZ/Hydroxyglut_hydro"/>
</dbReference>
<evidence type="ECO:0000313" key="4">
    <source>
        <dbReference type="EMBL" id="TLG76720.1"/>
    </source>
</evidence>
<dbReference type="RefSeq" id="WP_138190357.1">
    <property type="nucleotide sequence ID" value="NZ_VBWP01000002.1"/>
</dbReference>
<dbReference type="OrthoDB" id="9789133at2"/>
<comment type="caution">
    <text evidence="4">The sequence shown here is derived from an EMBL/GenBank/DDBJ whole genome shotgun (WGS) entry which is preliminary data.</text>
</comment>
<accession>A0A5R8QG90</accession>
<dbReference type="InterPro" id="IPR022877">
    <property type="entry name" value="UPF0173"/>
</dbReference>
<dbReference type="HAMAP" id="MF_00457">
    <property type="entry name" value="UPF0173"/>
    <property type="match status" value="1"/>
</dbReference>
<dbReference type="EMBL" id="VBWP01000002">
    <property type="protein sequence ID" value="TLG76720.1"/>
    <property type="molecule type" value="Genomic_DNA"/>
</dbReference>
<keyword evidence="5" id="KW-1185">Reference proteome</keyword>
<feature type="domain" description="Metallo-beta-lactamase" evidence="3">
    <location>
        <begin position="7"/>
        <end position="193"/>
    </location>
</feature>
<dbReference type="SMART" id="SM00849">
    <property type="entry name" value="Lactamase_B"/>
    <property type="match status" value="1"/>
</dbReference>
<proteinExistence type="inferred from homology"/>
<protein>
    <recommendedName>
        <fullName evidence="2">UPF0173 metal-dependent hydrolase FEZ08_03645</fullName>
    </recommendedName>
</protein>
<dbReference type="InParanoid" id="A0A5R8QG90"/>